<gene>
    <name evidence="2" type="ORF">CPB83DRAFT_840688</name>
</gene>
<accession>A0A9P6E437</accession>
<dbReference type="EMBL" id="MU157957">
    <property type="protein sequence ID" value="KAF9522186.1"/>
    <property type="molecule type" value="Genomic_DNA"/>
</dbReference>
<dbReference type="Proteomes" id="UP000807306">
    <property type="component" value="Unassembled WGS sequence"/>
</dbReference>
<feature type="region of interest" description="Disordered" evidence="1">
    <location>
        <begin position="45"/>
        <end position="91"/>
    </location>
</feature>
<keyword evidence="3" id="KW-1185">Reference proteome</keyword>
<feature type="compositionally biased region" description="Acidic residues" evidence="1">
    <location>
        <begin position="56"/>
        <end position="65"/>
    </location>
</feature>
<evidence type="ECO:0000313" key="3">
    <source>
        <dbReference type="Proteomes" id="UP000807306"/>
    </source>
</evidence>
<organism evidence="2 3">
    <name type="scientific">Crepidotus variabilis</name>
    <dbReference type="NCBI Taxonomy" id="179855"/>
    <lineage>
        <taxon>Eukaryota</taxon>
        <taxon>Fungi</taxon>
        <taxon>Dikarya</taxon>
        <taxon>Basidiomycota</taxon>
        <taxon>Agaricomycotina</taxon>
        <taxon>Agaricomycetes</taxon>
        <taxon>Agaricomycetidae</taxon>
        <taxon>Agaricales</taxon>
        <taxon>Agaricineae</taxon>
        <taxon>Crepidotaceae</taxon>
        <taxon>Crepidotus</taxon>
    </lineage>
</organism>
<dbReference type="AlphaFoldDB" id="A0A9P6E437"/>
<name>A0A9P6E437_9AGAR</name>
<evidence type="ECO:0000256" key="1">
    <source>
        <dbReference type="SAM" id="MobiDB-lite"/>
    </source>
</evidence>
<sequence>MSDSTSLYTHLALAPQVTAYLRSIQRDPAEMAIGELVAFLEGPEDSSTVSNVDVSEIGDDSESSDESSVVEKLGKMNGDSNPGSDVELDDSHFMSAGADDTEERRISEEFSVYQAVSSLYEKDVRNAINLKLILDEAQSRLRICASLLQIVNNPTFPQRRENRALIRLIHRLRKDLAKAEAYYDDEIHPRVRRDAEVNFKINDLLAFMNHGRRAAPTWEVLK</sequence>
<reference evidence="2" key="1">
    <citation type="submission" date="2020-11" db="EMBL/GenBank/DDBJ databases">
        <authorList>
            <consortium name="DOE Joint Genome Institute"/>
            <person name="Ahrendt S."/>
            <person name="Riley R."/>
            <person name="Andreopoulos W."/>
            <person name="Labutti K."/>
            <person name="Pangilinan J."/>
            <person name="Ruiz-Duenas F.J."/>
            <person name="Barrasa J.M."/>
            <person name="Sanchez-Garcia M."/>
            <person name="Camarero S."/>
            <person name="Miyauchi S."/>
            <person name="Serrano A."/>
            <person name="Linde D."/>
            <person name="Babiker R."/>
            <person name="Drula E."/>
            <person name="Ayuso-Fernandez I."/>
            <person name="Pacheco R."/>
            <person name="Padilla G."/>
            <person name="Ferreira P."/>
            <person name="Barriuso J."/>
            <person name="Kellner H."/>
            <person name="Castanera R."/>
            <person name="Alfaro M."/>
            <person name="Ramirez L."/>
            <person name="Pisabarro A.G."/>
            <person name="Kuo A."/>
            <person name="Tritt A."/>
            <person name="Lipzen A."/>
            <person name="He G."/>
            <person name="Yan M."/>
            <person name="Ng V."/>
            <person name="Cullen D."/>
            <person name="Martin F."/>
            <person name="Rosso M.-N."/>
            <person name="Henrissat B."/>
            <person name="Hibbett D."/>
            <person name="Martinez A.T."/>
            <person name="Grigoriev I.V."/>
        </authorList>
    </citation>
    <scope>NUCLEOTIDE SEQUENCE</scope>
    <source>
        <strain evidence="2">CBS 506.95</strain>
    </source>
</reference>
<comment type="caution">
    <text evidence="2">The sequence shown here is derived from an EMBL/GenBank/DDBJ whole genome shotgun (WGS) entry which is preliminary data.</text>
</comment>
<protein>
    <submittedName>
        <fullName evidence="2">Uncharacterized protein</fullName>
    </submittedName>
</protein>
<proteinExistence type="predicted"/>
<evidence type="ECO:0000313" key="2">
    <source>
        <dbReference type="EMBL" id="KAF9522186.1"/>
    </source>
</evidence>